<dbReference type="CDD" id="cd08916">
    <property type="entry name" value="TrHb3_P"/>
    <property type="match status" value="1"/>
</dbReference>
<evidence type="ECO:0000313" key="1">
    <source>
        <dbReference type="EMBL" id="MEW9571438.1"/>
    </source>
</evidence>
<reference evidence="1 2" key="1">
    <citation type="submission" date="2024-06" db="EMBL/GenBank/DDBJ databases">
        <authorList>
            <person name="Woo H."/>
        </authorList>
    </citation>
    <scope>NUCLEOTIDE SEQUENCE [LARGE SCALE GENOMIC DNA]</scope>
    <source>
        <strain evidence="1 2">Si-c</strain>
    </source>
</reference>
<keyword evidence="2" id="KW-1185">Reference proteome</keyword>
<proteinExistence type="predicted"/>
<dbReference type="Gene3D" id="1.10.490.10">
    <property type="entry name" value="Globins"/>
    <property type="match status" value="1"/>
</dbReference>
<name>A0ABV3QC77_9GAMM</name>
<comment type="caution">
    <text evidence="1">The sequence shown here is derived from an EMBL/GenBank/DDBJ whole genome shotgun (WGS) entry which is preliminary data.</text>
</comment>
<accession>A0ABV3QC77</accession>
<dbReference type="InterPro" id="IPR012292">
    <property type="entry name" value="Globin/Proto"/>
</dbReference>
<dbReference type="SUPFAM" id="SSF46458">
    <property type="entry name" value="Globin-like"/>
    <property type="match status" value="1"/>
</dbReference>
<protein>
    <submittedName>
        <fullName evidence="1">Group III truncated hemoglobin</fullName>
    </submittedName>
</protein>
<dbReference type="EMBL" id="JBFOHK010000001">
    <property type="protein sequence ID" value="MEW9571438.1"/>
    <property type="molecule type" value="Genomic_DNA"/>
</dbReference>
<evidence type="ECO:0000313" key="2">
    <source>
        <dbReference type="Proteomes" id="UP001556220"/>
    </source>
</evidence>
<dbReference type="Proteomes" id="UP001556220">
    <property type="component" value="Unassembled WGS sequence"/>
</dbReference>
<gene>
    <name evidence="1" type="ORF">ABQJ54_06725</name>
</gene>
<dbReference type="RefSeq" id="WP_367853478.1">
    <property type="nucleotide sequence ID" value="NZ_JBFOHK010000001.1"/>
</dbReference>
<organism evidence="1 2">
    <name type="scientific">Rhodanobacter lycopersici</name>
    <dbReference type="NCBI Taxonomy" id="3162487"/>
    <lineage>
        <taxon>Bacteria</taxon>
        <taxon>Pseudomonadati</taxon>
        <taxon>Pseudomonadota</taxon>
        <taxon>Gammaproteobacteria</taxon>
        <taxon>Lysobacterales</taxon>
        <taxon>Rhodanobacteraceae</taxon>
        <taxon>Rhodanobacter</taxon>
    </lineage>
</organism>
<sequence length="135" mass="15358">MSTLDETRIAALVDRFYDKVRADPAIGPIFNAVVHDWDEHKLLLTSFWCSVALRAASYRGNPMAVHRGQPAIRTEHFVRWLELWRETTLEVLDADDAVQMLDYAERIGRSLRMGMGLPDRLDARPLGIPVVGIRS</sequence>
<dbReference type="InterPro" id="IPR009050">
    <property type="entry name" value="Globin-like_sf"/>
</dbReference>